<keyword evidence="2" id="KW-1185">Reference proteome</keyword>
<sequence>MKTRWSLTIDPSEQTALTDVLDSCPNSPIEVALAR</sequence>
<dbReference type="Proteomes" id="UP001160499">
    <property type="component" value="Unassembled WGS sequence"/>
</dbReference>
<comment type="caution">
    <text evidence="1">The sequence shown here is derived from an EMBL/GenBank/DDBJ whole genome shotgun (WGS) entry which is preliminary data.</text>
</comment>
<accession>A0ABT6M133</accession>
<evidence type="ECO:0000313" key="2">
    <source>
        <dbReference type="Proteomes" id="UP001160499"/>
    </source>
</evidence>
<dbReference type="EMBL" id="JARXVH010000026">
    <property type="protein sequence ID" value="MDH6221785.1"/>
    <property type="molecule type" value="Genomic_DNA"/>
</dbReference>
<reference evidence="1 2" key="1">
    <citation type="submission" date="2023-04" db="EMBL/GenBank/DDBJ databases">
        <title>Forest soil microbial communities from Buena Vista Peninsula, Colon Province, Panama.</title>
        <authorList>
            <person name="Bouskill N."/>
        </authorList>
    </citation>
    <scope>NUCLEOTIDE SEQUENCE [LARGE SCALE GENOMIC DNA]</scope>
    <source>
        <strain evidence="1 2">GGS1</strain>
    </source>
</reference>
<organism evidence="1 2">
    <name type="scientific">Streptomyces pseudovenezuelae</name>
    <dbReference type="NCBI Taxonomy" id="67350"/>
    <lineage>
        <taxon>Bacteria</taxon>
        <taxon>Bacillati</taxon>
        <taxon>Actinomycetota</taxon>
        <taxon>Actinomycetes</taxon>
        <taxon>Kitasatosporales</taxon>
        <taxon>Streptomycetaceae</taxon>
        <taxon>Streptomyces</taxon>
        <taxon>Streptomyces aurantiacus group</taxon>
    </lineage>
</organism>
<name>A0ABT6M133_9ACTN</name>
<gene>
    <name evidence="1" type="ORF">M2283_009132</name>
</gene>
<proteinExistence type="predicted"/>
<evidence type="ECO:0008006" key="3">
    <source>
        <dbReference type="Google" id="ProtNLM"/>
    </source>
</evidence>
<protein>
    <recommendedName>
        <fullName evidence="3">Ferredoxin</fullName>
    </recommendedName>
</protein>
<evidence type="ECO:0000313" key="1">
    <source>
        <dbReference type="EMBL" id="MDH6221785.1"/>
    </source>
</evidence>